<protein>
    <submittedName>
        <fullName evidence="1">Uncharacterized protein</fullName>
    </submittedName>
</protein>
<organism evidence="1 2">
    <name type="scientific">Heyndrickxia coagulans</name>
    <name type="common">Weizmannia coagulans</name>
    <dbReference type="NCBI Taxonomy" id="1398"/>
    <lineage>
        <taxon>Bacteria</taxon>
        <taxon>Bacillati</taxon>
        <taxon>Bacillota</taxon>
        <taxon>Bacilli</taxon>
        <taxon>Bacillales</taxon>
        <taxon>Bacillaceae</taxon>
        <taxon>Heyndrickxia</taxon>
    </lineage>
</organism>
<comment type="caution">
    <text evidence="1">The sequence shown here is derived from an EMBL/GenBank/DDBJ whole genome shotgun (WGS) entry which is preliminary data.</text>
</comment>
<dbReference type="Proteomes" id="UP000075304">
    <property type="component" value="Unassembled WGS sequence"/>
</dbReference>
<proteinExistence type="predicted"/>
<evidence type="ECO:0000313" key="2">
    <source>
        <dbReference type="Proteomes" id="UP000075304"/>
    </source>
</evidence>
<sequence length="39" mass="4710">MQEFLPLLSKKGIKRFREAEQWIGTVAWHIFCFKLVMAR</sequence>
<dbReference type="EMBL" id="LQYI01000030">
    <property type="protein sequence ID" value="KYC71411.1"/>
    <property type="molecule type" value="Genomic_DNA"/>
</dbReference>
<reference evidence="1 2" key="1">
    <citation type="submission" date="2016-01" db="EMBL/GenBank/DDBJ databases">
        <title>Genome Sequences of Twelve Sporeforming Bacillus Species Isolated from Foods.</title>
        <authorList>
            <person name="Berendsen E.M."/>
            <person name="Wells-Bennik M.H."/>
            <person name="Krawcyk A.O."/>
            <person name="De Jong A."/>
            <person name="Holsappel S."/>
            <person name="Eijlander R.T."/>
            <person name="Kuipers O.P."/>
        </authorList>
    </citation>
    <scope>NUCLEOTIDE SEQUENCE [LARGE SCALE GENOMIC DNA]</scope>
    <source>
        <strain evidence="1 2">B4099</strain>
    </source>
</reference>
<evidence type="ECO:0000313" key="1">
    <source>
        <dbReference type="EMBL" id="KYC71411.1"/>
    </source>
</evidence>
<accession>A0A150KIJ6</accession>
<dbReference type="AlphaFoldDB" id="A0A150KIJ6"/>
<gene>
    <name evidence="1" type="ORF">B4099_1149</name>
</gene>
<name>A0A150KIJ6_HEYCO</name>